<evidence type="ECO:0000256" key="4">
    <source>
        <dbReference type="ARBA" id="ARBA00022946"/>
    </source>
</evidence>
<comment type="similarity">
    <text evidence="2">Belongs to the PAP/fibrillin family.</text>
</comment>
<dbReference type="Proteomes" id="UP001154282">
    <property type="component" value="Unassembled WGS sequence"/>
</dbReference>
<evidence type="ECO:0000313" key="7">
    <source>
        <dbReference type="EMBL" id="CAI0472970.1"/>
    </source>
</evidence>
<sequence>MRQAFTCSPNPTMAALLSTAHSSLFFSSSKTPNSATAIHHPKTHNFTFLLPPKTPKQSLTSHPLLSTSRFSSLLRRSSASGEESESDGVTDEWGEKPEPKSESPKAAAVDPPVNEDEWEEGYSDAAVGNGHTAPTQVDDATEALKRSLADTVYGTDLGFRAGSEVRAEVSELVSQLEAVNPTPAPVDAASLLDGNWVLLYTSTSELLPLLAAGSTPLLKVKRIAQLINTSNNTIVNSTTLSSPFADFSFSATANFEVRSPSRIQVEFKEGTLQPPDVKTSIDLPDEIDLFGQKISLSPALQSLGPLQDSVATISRAISGQSPLKVHIPGSRTRSWLLTTYLDEDLRISRGDGGLFILAKEGSPLLSL</sequence>
<feature type="compositionally biased region" description="Low complexity" evidence="5">
    <location>
        <begin position="71"/>
        <end position="81"/>
    </location>
</feature>
<reference evidence="7" key="1">
    <citation type="submission" date="2022-08" db="EMBL/GenBank/DDBJ databases">
        <authorList>
            <person name="Gutierrez-Valencia J."/>
        </authorList>
    </citation>
    <scope>NUCLEOTIDE SEQUENCE</scope>
</reference>
<feature type="domain" description="Plastid lipid-associated protein/fibrillin conserved" evidence="6">
    <location>
        <begin position="143"/>
        <end position="358"/>
    </location>
</feature>
<comment type="subcellular location">
    <subcellularLocation>
        <location evidence="1">Plastid</location>
    </subcellularLocation>
</comment>
<comment type="caution">
    <text evidence="7">The sequence shown here is derived from an EMBL/GenBank/DDBJ whole genome shotgun (WGS) entry which is preliminary data.</text>
</comment>
<feature type="compositionally biased region" description="Basic and acidic residues" evidence="5">
    <location>
        <begin position="93"/>
        <end position="103"/>
    </location>
</feature>
<feature type="region of interest" description="Disordered" evidence="5">
    <location>
        <begin position="71"/>
        <end position="135"/>
    </location>
</feature>
<dbReference type="InterPro" id="IPR006843">
    <property type="entry name" value="PAP/fibrillin_dom"/>
</dbReference>
<evidence type="ECO:0000313" key="8">
    <source>
        <dbReference type="Proteomes" id="UP001154282"/>
    </source>
</evidence>
<proteinExistence type="inferred from homology"/>
<evidence type="ECO:0000256" key="1">
    <source>
        <dbReference type="ARBA" id="ARBA00004474"/>
    </source>
</evidence>
<evidence type="ECO:0000256" key="3">
    <source>
        <dbReference type="ARBA" id="ARBA00022640"/>
    </source>
</evidence>
<protein>
    <recommendedName>
        <fullName evidence="6">Plastid lipid-associated protein/fibrillin conserved domain-containing protein</fullName>
    </recommendedName>
</protein>
<dbReference type="Pfam" id="PF04755">
    <property type="entry name" value="PAP_fibrillin"/>
    <property type="match status" value="1"/>
</dbReference>
<feature type="compositionally biased region" description="Acidic residues" evidence="5">
    <location>
        <begin position="113"/>
        <end position="122"/>
    </location>
</feature>
<feature type="compositionally biased region" description="Acidic residues" evidence="5">
    <location>
        <begin position="82"/>
        <end position="92"/>
    </location>
</feature>
<evidence type="ECO:0000256" key="5">
    <source>
        <dbReference type="SAM" id="MobiDB-lite"/>
    </source>
</evidence>
<name>A0AAV0PQG2_9ROSI</name>
<evidence type="ECO:0000259" key="6">
    <source>
        <dbReference type="Pfam" id="PF04755"/>
    </source>
</evidence>
<keyword evidence="3" id="KW-0934">Plastid</keyword>
<accession>A0AAV0PQG2</accession>
<dbReference type="GO" id="GO:0009536">
    <property type="term" value="C:plastid"/>
    <property type="evidence" value="ECO:0007669"/>
    <property type="project" value="UniProtKB-SubCell"/>
</dbReference>
<organism evidence="7 8">
    <name type="scientific">Linum tenue</name>
    <dbReference type="NCBI Taxonomy" id="586396"/>
    <lineage>
        <taxon>Eukaryota</taxon>
        <taxon>Viridiplantae</taxon>
        <taxon>Streptophyta</taxon>
        <taxon>Embryophyta</taxon>
        <taxon>Tracheophyta</taxon>
        <taxon>Spermatophyta</taxon>
        <taxon>Magnoliopsida</taxon>
        <taxon>eudicotyledons</taxon>
        <taxon>Gunneridae</taxon>
        <taxon>Pentapetalae</taxon>
        <taxon>rosids</taxon>
        <taxon>fabids</taxon>
        <taxon>Malpighiales</taxon>
        <taxon>Linaceae</taxon>
        <taxon>Linum</taxon>
    </lineage>
</organism>
<dbReference type="InterPro" id="IPR039633">
    <property type="entry name" value="PAP"/>
</dbReference>
<keyword evidence="8" id="KW-1185">Reference proteome</keyword>
<dbReference type="EMBL" id="CAMGYJ010000009">
    <property type="protein sequence ID" value="CAI0472970.1"/>
    <property type="molecule type" value="Genomic_DNA"/>
</dbReference>
<dbReference type="PANTHER" id="PTHR31906">
    <property type="entry name" value="PLASTID-LIPID-ASSOCIATED PROTEIN 4, CHLOROPLASTIC-RELATED"/>
    <property type="match status" value="1"/>
</dbReference>
<keyword evidence="4" id="KW-0809">Transit peptide</keyword>
<evidence type="ECO:0000256" key="2">
    <source>
        <dbReference type="ARBA" id="ARBA00005845"/>
    </source>
</evidence>
<gene>
    <name evidence="7" type="ORF">LITE_LOCUS39457</name>
</gene>
<dbReference type="AlphaFoldDB" id="A0AAV0PQG2"/>